<protein>
    <submittedName>
        <fullName evidence="2">Uncharacterized protein</fullName>
    </submittedName>
</protein>
<comment type="caution">
    <text evidence="2">The sequence shown here is derived from an EMBL/GenBank/DDBJ whole genome shotgun (WGS) entry which is preliminary data.</text>
</comment>
<dbReference type="AlphaFoldDB" id="A0A9P5MSC3"/>
<dbReference type="EMBL" id="WHVB01000014">
    <property type="protein sequence ID" value="KAF8476673.1"/>
    <property type="molecule type" value="Genomic_DNA"/>
</dbReference>
<dbReference type="Proteomes" id="UP000759537">
    <property type="component" value="Unassembled WGS sequence"/>
</dbReference>
<evidence type="ECO:0000313" key="3">
    <source>
        <dbReference type="Proteomes" id="UP000759537"/>
    </source>
</evidence>
<reference evidence="2" key="1">
    <citation type="submission" date="2019-10" db="EMBL/GenBank/DDBJ databases">
        <authorList>
            <consortium name="DOE Joint Genome Institute"/>
            <person name="Kuo A."/>
            <person name="Miyauchi S."/>
            <person name="Kiss E."/>
            <person name="Drula E."/>
            <person name="Kohler A."/>
            <person name="Sanchez-Garcia M."/>
            <person name="Andreopoulos B."/>
            <person name="Barry K.W."/>
            <person name="Bonito G."/>
            <person name="Buee M."/>
            <person name="Carver A."/>
            <person name="Chen C."/>
            <person name="Cichocki N."/>
            <person name="Clum A."/>
            <person name="Culley D."/>
            <person name="Crous P.W."/>
            <person name="Fauchery L."/>
            <person name="Girlanda M."/>
            <person name="Hayes R."/>
            <person name="Keri Z."/>
            <person name="LaButti K."/>
            <person name="Lipzen A."/>
            <person name="Lombard V."/>
            <person name="Magnuson J."/>
            <person name="Maillard F."/>
            <person name="Morin E."/>
            <person name="Murat C."/>
            <person name="Nolan M."/>
            <person name="Ohm R."/>
            <person name="Pangilinan J."/>
            <person name="Pereira M."/>
            <person name="Perotto S."/>
            <person name="Peter M."/>
            <person name="Riley R."/>
            <person name="Sitrit Y."/>
            <person name="Stielow B."/>
            <person name="Szollosi G."/>
            <person name="Zifcakova L."/>
            <person name="Stursova M."/>
            <person name="Spatafora J.W."/>
            <person name="Tedersoo L."/>
            <person name="Vaario L.-M."/>
            <person name="Yamada A."/>
            <person name="Yan M."/>
            <person name="Wang P."/>
            <person name="Xu J."/>
            <person name="Bruns T."/>
            <person name="Baldrian P."/>
            <person name="Vilgalys R."/>
            <person name="Henrissat B."/>
            <person name="Grigoriev I.V."/>
            <person name="Hibbett D."/>
            <person name="Nagy L.G."/>
            <person name="Martin F.M."/>
        </authorList>
    </citation>
    <scope>NUCLEOTIDE SEQUENCE</scope>
    <source>
        <strain evidence="2">Prilba</strain>
    </source>
</reference>
<evidence type="ECO:0000256" key="1">
    <source>
        <dbReference type="SAM" id="MobiDB-lite"/>
    </source>
</evidence>
<proteinExistence type="predicted"/>
<evidence type="ECO:0000313" key="2">
    <source>
        <dbReference type="EMBL" id="KAF8476673.1"/>
    </source>
</evidence>
<accession>A0A9P5MSC3</accession>
<organism evidence="2 3">
    <name type="scientific">Russula ochroleuca</name>
    <dbReference type="NCBI Taxonomy" id="152965"/>
    <lineage>
        <taxon>Eukaryota</taxon>
        <taxon>Fungi</taxon>
        <taxon>Dikarya</taxon>
        <taxon>Basidiomycota</taxon>
        <taxon>Agaricomycotina</taxon>
        <taxon>Agaricomycetes</taxon>
        <taxon>Russulales</taxon>
        <taxon>Russulaceae</taxon>
        <taxon>Russula</taxon>
    </lineage>
</organism>
<dbReference type="OrthoDB" id="448455at2759"/>
<gene>
    <name evidence="2" type="ORF">DFH94DRAFT_846297</name>
</gene>
<sequence length="188" mass="20868">MSDFFPTSGMSGQSVSSRLRVLFEAALQDYEKQTGIALAKHPLAEKLQNCDTVESISAVLREQTQAFSEFRGKDKVLQPLKNAVSVLYKLSATADLDKVIVSLYAHLRDIQLSGGQGQWLSRAPLAATMHWIPSTVAMTEMVVKILMELLSTLALATKQIKEGKVPENQKKSSRSSLQRRTLRRYSKG</sequence>
<name>A0A9P5MSC3_9AGAM</name>
<feature type="region of interest" description="Disordered" evidence="1">
    <location>
        <begin position="162"/>
        <end position="188"/>
    </location>
</feature>
<reference evidence="2" key="2">
    <citation type="journal article" date="2020" name="Nat. Commun.">
        <title>Large-scale genome sequencing of mycorrhizal fungi provides insights into the early evolution of symbiotic traits.</title>
        <authorList>
            <person name="Miyauchi S."/>
            <person name="Kiss E."/>
            <person name="Kuo A."/>
            <person name="Drula E."/>
            <person name="Kohler A."/>
            <person name="Sanchez-Garcia M."/>
            <person name="Morin E."/>
            <person name="Andreopoulos B."/>
            <person name="Barry K.W."/>
            <person name="Bonito G."/>
            <person name="Buee M."/>
            <person name="Carver A."/>
            <person name="Chen C."/>
            <person name="Cichocki N."/>
            <person name="Clum A."/>
            <person name="Culley D."/>
            <person name="Crous P.W."/>
            <person name="Fauchery L."/>
            <person name="Girlanda M."/>
            <person name="Hayes R.D."/>
            <person name="Keri Z."/>
            <person name="LaButti K."/>
            <person name="Lipzen A."/>
            <person name="Lombard V."/>
            <person name="Magnuson J."/>
            <person name="Maillard F."/>
            <person name="Murat C."/>
            <person name="Nolan M."/>
            <person name="Ohm R.A."/>
            <person name="Pangilinan J."/>
            <person name="Pereira M.F."/>
            <person name="Perotto S."/>
            <person name="Peter M."/>
            <person name="Pfister S."/>
            <person name="Riley R."/>
            <person name="Sitrit Y."/>
            <person name="Stielow J.B."/>
            <person name="Szollosi G."/>
            <person name="Zifcakova L."/>
            <person name="Stursova M."/>
            <person name="Spatafora J.W."/>
            <person name="Tedersoo L."/>
            <person name="Vaario L.M."/>
            <person name="Yamada A."/>
            <person name="Yan M."/>
            <person name="Wang P."/>
            <person name="Xu J."/>
            <person name="Bruns T."/>
            <person name="Baldrian P."/>
            <person name="Vilgalys R."/>
            <person name="Dunand C."/>
            <person name="Henrissat B."/>
            <person name="Grigoriev I.V."/>
            <person name="Hibbett D."/>
            <person name="Nagy L.G."/>
            <person name="Martin F.M."/>
        </authorList>
    </citation>
    <scope>NUCLEOTIDE SEQUENCE</scope>
    <source>
        <strain evidence="2">Prilba</strain>
    </source>
</reference>
<keyword evidence="3" id="KW-1185">Reference proteome</keyword>